<evidence type="ECO:0000259" key="5">
    <source>
        <dbReference type="Pfam" id="PF07238"/>
    </source>
</evidence>
<comment type="subcellular location">
    <subcellularLocation>
        <location evidence="4">Bacterial flagellum basal body</location>
    </subcellularLocation>
</comment>
<keyword evidence="7" id="KW-0969">Cilium</keyword>
<dbReference type="GO" id="GO:0009425">
    <property type="term" value="C:bacterial-type flagellum basal body"/>
    <property type="evidence" value="ECO:0007669"/>
    <property type="project" value="UniProtKB-SubCell"/>
</dbReference>
<keyword evidence="8" id="KW-1185">Reference proteome</keyword>
<comment type="subunit">
    <text evidence="4">Monomer. Interacts with the flagellar basal bodies.</text>
</comment>
<feature type="domain" description="Type III secretion system flagellar brake protein YcgR PilZN" evidence="6">
    <location>
        <begin position="30"/>
        <end position="132"/>
    </location>
</feature>
<dbReference type="InterPro" id="IPR009926">
    <property type="entry name" value="T3SS_YcgR_PilZN"/>
</dbReference>
<organism evidence="7 8">
    <name type="scientific">Sideroxyarcus emersonii</name>
    <dbReference type="NCBI Taxonomy" id="2764705"/>
    <lineage>
        <taxon>Bacteria</taxon>
        <taxon>Pseudomonadati</taxon>
        <taxon>Pseudomonadota</taxon>
        <taxon>Betaproteobacteria</taxon>
        <taxon>Nitrosomonadales</taxon>
        <taxon>Gallionellaceae</taxon>
        <taxon>Sideroxyarcus</taxon>
    </lineage>
</organism>
<protein>
    <recommendedName>
        <fullName evidence="4">Flagellar brake protein YcgR</fullName>
    </recommendedName>
    <alternativeName>
        <fullName evidence="4">Cyclic di-GMP binding protein YcgR</fullName>
    </alternativeName>
</protein>
<evidence type="ECO:0000256" key="2">
    <source>
        <dbReference type="ARBA" id="ARBA00022741"/>
    </source>
</evidence>
<dbReference type="KEGG" id="seme:MIZ01_0976"/>
<accession>A0AAN2BYI9</accession>
<keyword evidence="1 4" id="KW-0973">c-di-GMP</keyword>
<dbReference type="Proteomes" id="UP001320326">
    <property type="component" value="Chromosome"/>
</dbReference>
<dbReference type="InterPro" id="IPR012349">
    <property type="entry name" value="Split_barrel_FMN-bd"/>
</dbReference>
<dbReference type="AlphaFoldDB" id="A0AAN2BYI9"/>
<dbReference type="GO" id="GO:0071945">
    <property type="term" value="P:regulation of bacterial-type flagellum-dependent cell motility by regulation of motor speed"/>
    <property type="evidence" value="ECO:0007669"/>
    <property type="project" value="UniProtKB-UniRule"/>
</dbReference>
<evidence type="ECO:0000259" key="6">
    <source>
        <dbReference type="Pfam" id="PF07317"/>
    </source>
</evidence>
<dbReference type="GO" id="GO:0071973">
    <property type="term" value="P:bacterial-type flagellum-dependent cell motility"/>
    <property type="evidence" value="ECO:0007669"/>
    <property type="project" value="UniProtKB-UniRule"/>
</dbReference>
<dbReference type="GO" id="GO:0035438">
    <property type="term" value="F:cyclic-di-GMP binding"/>
    <property type="evidence" value="ECO:0007669"/>
    <property type="project" value="UniProtKB-UniRule"/>
</dbReference>
<reference evidence="7 8" key="1">
    <citation type="journal article" date="2022" name="Int. J. Syst. Evol. Microbiol.">
        <title>&lt;i&gt;Sideroxyarcus emersonii&lt;/i&gt; gen. nov. sp. nov., a neutrophilic, microaerobic iron- and thiosulfate-oxidizing bacterium isolated from iron-rich wetland sediment.</title>
        <authorList>
            <person name="Kato S."/>
            <person name="Itoh T."/>
            <person name="Iino T."/>
            <person name="Ohkuma M."/>
        </authorList>
    </citation>
    <scope>NUCLEOTIDE SEQUENCE [LARGE SCALE GENOMIC DNA]</scope>
    <source>
        <strain evidence="7 8">MIZ01</strain>
    </source>
</reference>
<dbReference type="HAMAP" id="MF_01457">
    <property type="entry name" value="YcgR"/>
    <property type="match status" value="1"/>
</dbReference>
<comment type="function">
    <text evidence="4">Acts as a flagellar brake, regulating swimming and swarming in a bis-(3'-5') cyclic diguanylic acid (c-di-GMP)-dependent manner. Binds 1 c-di-GMP dimer per subunit. Increasing levels of c-di-GMP lead to decreased motility.</text>
</comment>
<evidence type="ECO:0000256" key="1">
    <source>
        <dbReference type="ARBA" id="ARBA00022636"/>
    </source>
</evidence>
<keyword evidence="3 4" id="KW-0975">Bacterial flagellum</keyword>
<evidence type="ECO:0000256" key="4">
    <source>
        <dbReference type="HAMAP-Rule" id="MF_01457"/>
    </source>
</evidence>
<keyword evidence="2 4" id="KW-0547">Nucleotide-binding</keyword>
<dbReference type="InterPro" id="IPR023787">
    <property type="entry name" value="T3SS_YcgR"/>
</dbReference>
<evidence type="ECO:0000313" key="7">
    <source>
        <dbReference type="EMBL" id="BCK87205.1"/>
    </source>
</evidence>
<feature type="domain" description="PilZ" evidence="5">
    <location>
        <begin position="136"/>
        <end position="250"/>
    </location>
</feature>
<gene>
    <name evidence="4" type="primary">ycgR</name>
    <name evidence="7" type="ORF">MIZ01_0976</name>
</gene>
<dbReference type="Pfam" id="PF07317">
    <property type="entry name" value="PilZN"/>
    <property type="match status" value="1"/>
</dbReference>
<proteinExistence type="inferred from homology"/>
<name>A0AAN2BYI9_9PROT</name>
<sequence length="260" mass="28849">MDADGMQCCPGMDEFDRQVKMTHQAENPEFAIHNRKEIVFVLEDLAKHRTPVNLDTPEGVGLVTSVLGVNSEGNHVYMDISPDDRINERITHSKYVSFVTQTGVKVRWHATHLHLVELQDGNAFSMHVPAVIERIQRREYFRLSTPQGSKALICRIPNGDGAIEANIVDMSLGGIGISVRGGPYEVFAPDALLEGCSVELPVIGVVPMNLRVRGIWTSIKTKSGEQVHRLGLEFEGLSRAAANVIQRYLIQLEAEKINLT</sequence>
<dbReference type="Gene3D" id="2.30.110.10">
    <property type="entry name" value="Electron Transport, Fmn-binding Protein, Chain A"/>
    <property type="match status" value="1"/>
</dbReference>
<dbReference type="Gene3D" id="2.40.10.220">
    <property type="entry name" value="predicted glycosyltransferase like domains"/>
    <property type="match status" value="1"/>
</dbReference>
<keyword evidence="7" id="KW-0282">Flagellum</keyword>
<evidence type="ECO:0000256" key="3">
    <source>
        <dbReference type="ARBA" id="ARBA00023143"/>
    </source>
</evidence>
<dbReference type="EMBL" id="AP023423">
    <property type="protein sequence ID" value="BCK87205.1"/>
    <property type="molecule type" value="Genomic_DNA"/>
</dbReference>
<comment type="similarity">
    <text evidence="4">Belongs to the YcgR family.</text>
</comment>
<evidence type="ECO:0000313" key="8">
    <source>
        <dbReference type="Proteomes" id="UP001320326"/>
    </source>
</evidence>
<dbReference type="InterPro" id="IPR009875">
    <property type="entry name" value="PilZ_domain"/>
</dbReference>
<keyword evidence="7" id="KW-0966">Cell projection</keyword>
<dbReference type="Pfam" id="PF07238">
    <property type="entry name" value="PilZ"/>
    <property type="match status" value="1"/>
</dbReference>